<dbReference type="Gene3D" id="1.10.3720.10">
    <property type="entry name" value="MetI-like"/>
    <property type="match status" value="1"/>
</dbReference>
<comment type="similarity">
    <text evidence="7">Belongs to the binding-protein-dependent transport system permease family.</text>
</comment>
<evidence type="ECO:0000313" key="10">
    <source>
        <dbReference type="Proteomes" id="UP000641588"/>
    </source>
</evidence>
<dbReference type="InterPro" id="IPR035906">
    <property type="entry name" value="MetI-like_sf"/>
</dbReference>
<evidence type="ECO:0000256" key="4">
    <source>
        <dbReference type="ARBA" id="ARBA00022692"/>
    </source>
</evidence>
<feature type="domain" description="ABC transmembrane type-1" evidence="8">
    <location>
        <begin position="74"/>
        <end position="263"/>
    </location>
</feature>
<dbReference type="PANTHER" id="PTHR43744:SF8">
    <property type="entry name" value="SN-GLYCEROL-3-PHOSPHATE TRANSPORT SYSTEM PERMEASE PROTEIN UGPE"/>
    <property type="match status" value="1"/>
</dbReference>
<name>A0A972JZU4_9BACL</name>
<protein>
    <submittedName>
        <fullName evidence="9">ABC transporter permease subunit</fullName>
    </submittedName>
</protein>
<dbReference type="CDD" id="cd06261">
    <property type="entry name" value="TM_PBP2"/>
    <property type="match status" value="1"/>
</dbReference>
<gene>
    <name evidence="9" type="ORF">GC093_12160</name>
</gene>
<evidence type="ECO:0000313" key="9">
    <source>
        <dbReference type="EMBL" id="NOU93966.1"/>
    </source>
</evidence>
<comment type="caution">
    <text evidence="9">The sequence shown here is derived from an EMBL/GenBank/DDBJ whole genome shotgun (WGS) entry which is preliminary data.</text>
</comment>
<keyword evidence="3" id="KW-1003">Cell membrane</keyword>
<comment type="subcellular location">
    <subcellularLocation>
        <location evidence="1 7">Cell membrane</location>
        <topology evidence="1 7">Multi-pass membrane protein</topology>
    </subcellularLocation>
</comment>
<dbReference type="RefSeq" id="WP_171652169.1">
    <property type="nucleotide sequence ID" value="NZ_WHOD01000052.1"/>
</dbReference>
<dbReference type="GO" id="GO:0055085">
    <property type="term" value="P:transmembrane transport"/>
    <property type="evidence" value="ECO:0007669"/>
    <property type="project" value="InterPro"/>
</dbReference>
<evidence type="ECO:0000256" key="6">
    <source>
        <dbReference type="ARBA" id="ARBA00023136"/>
    </source>
</evidence>
<dbReference type="SUPFAM" id="SSF161098">
    <property type="entry name" value="MetI-like"/>
    <property type="match status" value="1"/>
</dbReference>
<keyword evidence="4 7" id="KW-0812">Transmembrane</keyword>
<evidence type="ECO:0000259" key="8">
    <source>
        <dbReference type="PROSITE" id="PS50928"/>
    </source>
</evidence>
<dbReference type="InterPro" id="IPR000515">
    <property type="entry name" value="MetI-like"/>
</dbReference>
<dbReference type="PANTHER" id="PTHR43744">
    <property type="entry name" value="ABC TRANSPORTER PERMEASE PROTEIN MG189-RELATED-RELATED"/>
    <property type="match status" value="1"/>
</dbReference>
<evidence type="ECO:0000256" key="5">
    <source>
        <dbReference type="ARBA" id="ARBA00022989"/>
    </source>
</evidence>
<keyword evidence="6 7" id="KW-0472">Membrane</keyword>
<keyword evidence="2 7" id="KW-0813">Transport</keyword>
<dbReference type="AlphaFoldDB" id="A0A972JZU4"/>
<dbReference type="Proteomes" id="UP000641588">
    <property type="component" value="Unassembled WGS sequence"/>
</dbReference>
<dbReference type="Pfam" id="PF00528">
    <property type="entry name" value="BPD_transp_1"/>
    <property type="match status" value="1"/>
</dbReference>
<feature type="transmembrane region" description="Helical" evidence="7">
    <location>
        <begin position="145"/>
        <end position="164"/>
    </location>
</feature>
<sequence>MALVEKGKGFKSLFTSVIAYVSGILTLFPFLWMLSTSFKSQQEALISGISIIPQTLLLSSYAEALQKASLLHYVYNSLVVTVGSTIGVVITSLMAGYALSRMHFPGKKIIFIIILGTMLIPHQATMVPSFLLMKTFGWVNTFKALIIPFLVYPFAVFLIRNFFLSIPKELEEAAYLDGCNRMQTLIRIIIPISKPAIASVIIFNFTYIWNDFFWPLVMTTSTEMRTVQVGLALIKSEFLLQWPLLMAATVLSSIPIFIVYIAFQRFFVEGSVSSGVKG</sequence>
<dbReference type="PROSITE" id="PS50928">
    <property type="entry name" value="ABC_TM1"/>
    <property type="match status" value="1"/>
</dbReference>
<evidence type="ECO:0000256" key="2">
    <source>
        <dbReference type="ARBA" id="ARBA00022448"/>
    </source>
</evidence>
<evidence type="ECO:0000256" key="3">
    <source>
        <dbReference type="ARBA" id="ARBA00022475"/>
    </source>
</evidence>
<organism evidence="9 10">
    <name type="scientific">Paenibacillus foliorum</name>
    <dbReference type="NCBI Taxonomy" id="2654974"/>
    <lineage>
        <taxon>Bacteria</taxon>
        <taxon>Bacillati</taxon>
        <taxon>Bacillota</taxon>
        <taxon>Bacilli</taxon>
        <taxon>Bacillales</taxon>
        <taxon>Paenibacillaceae</taxon>
        <taxon>Paenibacillus</taxon>
    </lineage>
</organism>
<proteinExistence type="inferred from homology"/>
<feature type="transmembrane region" description="Helical" evidence="7">
    <location>
        <begin position="74"/>
        <end position="97"/>
    </location>
</feature>
<dbReference type="EMBL" id="WHOD01000052">
    <property type="protein sequence ID" value="NOU93966.1"/>
    <property type="molecule type" value="Genomic_DNA"/>
</dbReference>
<evidence type="ECO:0000256" key="7">
    <source>
        <dbReference type="RuleBase" id="RU363032"/>
    </source>
</evidence>
<feature type="transmembrane region" description="Helical" evidence="7">
    <location>
        <begin position="109"/>
        <end position="133"/>
    </location>
</feature>
<keyword evidence="10" id="KW-1185">Reference proteome</keyword>
<feature type="transmembrane region" description="Helical" evidence="7">
    <location>
        <begin position="185"/>
        <end position="209"/>
    </location>
</feature>
<accession>A0A972JZU4</accession>
<reference evidence="9" key="1">
    <citation type="submission" date="2019-10" db="EMBL/GenBank/DDBJ databases">
        <title>Description of Paenibacillus glebae sp. nov.</title>
        <authorList>
            <person name="Carlier A."/>
            <person name="Qi S."/>
        </authorList>
    </citation>
    <scope>NUCLEOTIDE SEQUENCE</scope>
    <source>
        <strain evidence="9">LMG 31456</strain>
    </source>
</reference>
<keyword evidence="5 7" id="KW-1133">Transmembrane helix</keyword>
<evidence type="ECO:0000256" key="1">
    <source>
        <dbReference type="ARBA" id="ARBA00004651"/>
    </source>
</evidence>
<dbReference type="GO" id="GO:0005886">
    <property type="term" value="C:plasma membrane"/>
    <property type="evidence" value="ECO:0007669"/>
    <property type="project" value="UniProtKB-SubCell"/>
</dbReference>
<feature type="transmembrane region" description="Helical" evidence="7">
    <location>
        <begin position="242"/>
        <end position="263"/>
    </location>
</feature>
<feature type="transmembrane region" description="Helical" evidence="7">
    <location>
        <begin position="12"/>
        <end position="32"/>
    </location>
</feature>